<evidence type="ECO:0000256" key="3">
    <source>
        <dbReference type="ARBA" id="ARBA00022448"/>
    </source>
</evidence>
<protein>
    <submittedName>
        <fullName evidence="10">EamA-like transporter family protein</fullName>
    </submittedName>
</protein>
<keyword evidence="6 8" id="KW-1133">Transmembrane helix</keyword>
<feature type="transmembrane region" description="Helical" evidence="8">
    <location>
        <begin position="252"/>
        <end position="271"/>
    </location>
</feature>
<feature type="transmembrane region" description="Helical" evidence="8">
    <location>
        <begin position="119"/>
        <end position="152"/>
    </location>
</feature>
<feature type="transmembrane region" description="Helical" evidence="8">
    <location>
        <begin position="229"/>
        <end position="246"/>
    </location>
</feature>
<feature type="transmembrane region" description="Helical" evidence="8">
    <location>
        <begin position="92"/>
        <end position="113"/>
    </location>
</feature>
<dbReference type="SUPFAM" id="SSF103481">
    <property type="entry name" value="Multidrug resistance efflux transporter EmrE"/>
    <property type="match status" value="2"/>
</dbReference>
<accession>A0A1X7A165</accession>
<feature type="domain" description="EamA" evidence="9">
    <location>
        <begin position="3"/>
        <end position="132"/>
    </location>
</feature>
<dbReference type="AlphaFoldDB" id="A0A1X7A165"/>
<evidence type="ECO:0000259" key="9">
    <source>
        <dbReference type="Pfam" id="PF00892"/>
    </source>
</evidence>
<dbReference type="InterPro" id="IPR000620">
    <property type="entry name" value="EamA_dom"/>
</dbReference>
<keyword evidence="11" id="KW-1185">Reference proteome</keyword>
<evidence type="ECO:0000256" key="4">
    <source>
        <dbReference type="ARBA" id="ARBA00022475"/>
    </source>
</evidence>
<sequence length="279" mass="30315">MAAGCACWGVVPLLYKALDQVDAVEVLMHRVIWSSVFFAIVLAFQQRLREVPTLFVERRERWIILMATLMVAVNWGIFIYSVQSGRALEASLGYFIFPLVSVLLGVFILREAISPRQGLAIGVAAMGVLVLITGAGVVPVLGLVLAVTFGLYGLLKNQVEAGPVLSVSAECLIMLPVALVWLALFNEEGQFGIAPWETFLMVASGPATAIPLVLFSYGAKRVSMGLTGLMFYINPILQFLVAVFLFSEPFTLWHGIAFGFIWAAITIYLTAPKRGKGAA</sequence>
<organism evidence="10 11">
    <name type="scientific">Roseovarius albus</name>
    <dbReference type="NCBI Taxonomy" id="1247867"/>
    <lineage>
        <taxon>Bacteria</taxon>
        <taxon>Pseudomonadati</taxon>
        <taxon>Pseudomonadota</taxon>
        <taxon>Alphaproteobacteria</taxon>
        <taxon>Rhodobacterales</taxon>
        <taxon>Roseobacteraceae</taxon>
        <taxon>Roseovarius</taxon>
    </lineage>
</organism>
<evidence type="ECO:0000256" key="2">
    <source>
        <dbReference type="ARBA" id="ARBA00007362"/>
    </source>
</evidence>
<dbReference type="Proteomes" id="UP000193061">
    <property type="component" value="Unassembled WGS sequence"/>
</dbReference>
<name>A0A1X7A165_9RHOB</name>
<evidence type="ECO:0000313" key="11">
    <source>
        <dbReference type="Proteomes" id="UP000193061"/>
    </source>
</evidence>
<evidence type="ECO:0000256" key="1">
    <source>
        <dbReference type="ARBA" id="ARBA00004651"/>
    </source>
</evidence>
<feature type="transmembrane region" description="Helical" evidence="8">
    <location>
        <begin position="62"/>
        <end position="80"/>
    </location>
</feature>
<evidence type="ECO:0000256" key="5">
    <source>
        <dbReference type="ARBA" id="ARBA00022692"/>
    </source>
</evidence>
<feature type="transmembrane region" description="Helical" evidence="8">
    <location>
        <begin position="23"/>
        <end position="42"/>
    </location>
</feature>
<dbReference type="PANTHER" id="PTHR22911">
    <property type="entry name" value="ACYL-MALONYL CONDENSING ENZYME-RELATED"/>
    <property type="match status" value="1"/>
</dbReference>
<dbReference type="Pfam" id="PF00892">
    <property type="entry name" value="EamA"/>
    <property type="match status" value="2"/>
</dbReference>
<dbReference type="EMBL" id="FWFX01000014">
    <property type="protein sequence ID" value="SLN67108.1"/>
    <property type="molecule type" value="Genomic_DNA"/>
</dbReference>
<dbReference type="GO" id="GO:0005886">
    <property type="term" value="C:plasma membrane"/>
    <property type="evidence" value="ECO:0007669"/>
    <property type="project" value="UniProtKB-SubCell"/>
</dbReference>
<evidence type="ECO:0000313" key="10">
    <source>
        <dbReference type="EMBL" id="SLN67108.1"/>
    </source>
</evidence>
<dbReference type="InterPro" id="IPR004626">
    <property type="entry name" value="RarD"/>
</dbReference>
<dbReference type="NCBIfam" id="TIGR00688">
    <property type="entry name" value="rarD"/>
    <property type="match status" value="1"/>
</dbReference>
<dbReference type="PANTHER" id="PTHR22911:SF137">
    <property type="entry name" value="SOLUTE CARRIER FAMILY 35 MEMBER G2-RELATED"/>
    <property type="match status" value="1"/>
</dbReference>
<keyword evidence="3" id="KW-0813">Transport</keyword>
<feature type="transmembrane region" description="Helical" evidence="8">
    <location>
        <begin position="196"/>
        <end position="217"/>
    </location>
</feature>
<keyword evidence="7 8" id="KW-0472">Membrane</keyword>
<keyword evidence="4" id="KW-1003">Cell membrane</keyword>
<comment type="similarity">
    <text evidence="2">Belongs to the EamA transporter family.</text>
</comment>
<gene>
    <name evidence="10" type="ORF">ROA7450_03568</name>
</gene>
<feature type="transmembrane region" description="Helical" evidence="8">
    <location>
        <begin position="164"/>
        <end position="184"/>
    </location>
</feature>
<dbReference type="InterPro" id="IPR037185">
    <property type="entry name" value="EmrE-like"/>
</dbReference>
<evidence type="ECO:0000256" key="7">
    <source>
        <dbReference type="ARBA" id="ARBA00023136"/>
    </source>
</evidence>
<comment type="subcellular location">
    <subcellularLocation>
        <location evidence="1">Cell membrane</location>
        <topology evidence="1">Multi-pass membrane protein</topology>
    </subcellularLocation>
</comment>
<evidence type="ECO:0000256" key="6">
    <source>
        <dbReference type="ARBA" id="ARBA00022989"/>
    </source>
</evidence>
<proteinExistence type="inferred from homology"/>
<evidence type="ECO:0000256" key="8">
    <source>
        <dbReference type="SAM" id="Phobius"/>
    </source>
</evidence>
<keyword evidence="5 8" id="KW-0812">Transmembrane</keyword>
<reference evidence="10 11" key="1">
    <citation type="submission" date="2017-03" db="EMBL/GenBank/DDBJ databases">
        <authorList>
            <person name="Afonso C.L."/>
            <person name="Miller P.J."/>
            <person name="Scott M.A."/>
            <person name="Spackman E."/>
            <person name="Goraichik I."/>
            <person name="Dimitrov K.M."/>
            <person name="Suarez D.L."/>
            <person name="Swayne D.E."/>
        </authorList>
    </citation>
    <scope>NUCLEOTIDE SEQUENCE [LARGE SCALE GENOMIC DNA]</scope>
    <source>
        <strain evidence="10 11">CECT 7450</strain>
    </source>
</reference>
<feature type="domain" description="EamA" evidence="9">
    <location>
        <begin position="140"/>
        <end position="268"/>
    </location>
</feature>